<keyword evidence="2" id="KW-1185">Reference proteome</keyword>
<gene>
    <name evidence="1" type="ORF">HGB44_18510</name>
</gene>
<dbReference type="RefSeq" id="WP_061082009.1">
    <property type="nucleotide sequence ID" value="NZ_JAAXPG010000017.1"/>
</dbReference>
<dbReference type="EMBL" id="JAAXPG010000017">
    <property type="protein sequence ID" value="NKY99639.1"/>
    <property type="molecule type" value="Genomic_DNA"/>
</dbReference>
<sequence>MSYDVVALVAEEPDEHAIVHALQDVDPELRLHWHGDTRVMQIRDGDARLLATLEPGQLVERPDAVVRLLGPEVVAGLPETFWWVETRARPDERGREAAHRFADGLALRLGGAVWTSGQADFGLWDEPEHPAVERTATRALLVAQDRAVVPFSSWLSDAVATHGGERTLQVLTPPTARLTYAVRTFAAGSLGRWVVRGEDGGHYDGITGLPVRWDDEQGFRADREPVGLAWADGKPDAEPVPGFLADFAESAGTQVVVDVSVLHRDPFTPDPGRAAEVVAEHLAGTAPSAWGPHEPALMAWDRERVAGFVRERGPGPAILYLEGPLGEGRPFSGQLHLARRGSRLLERVSVVAGFEDEGAVPFDAFPALVEALAAEGLLEGLRVRRIPGRADVTYVPVWAGPAVPVGLAVGPDRLRRIGTGRAQAGPIPGALVGEGEGRAVWYPVVEEAGAPLRALDLMRRQTEYLSAASAKRA</sequence>
<evidence type="ECO:0000313" key="2">
    <source>
        <dbReference type="Proteomes" id="UP000553209"/>
    </source>
</evidence>
<protein>
    <submittedName>
        <fullName evidence="1">Uncharacterized protein</fullName>
    </submittedName>
</protein>
<organism evidence="1 2">
    <name type="scientific">Nocardiopsis alborubida</name>
    <dbReference type="NCBI Taxonomy" id="146802"/>
    <lineage>
        <taxon>Bacteria</taxon>
        <taxon>Bacillati</taxon>
        <taxon>Actinomycetota</taxon>
        <taxon>Actinomycetes</taxon>
        <taxon>Streptosporangiales</taxon>
        <taxon>Nocardiopsidaceae</taxon>
        <taxon>Nocardiopsis</taxon>
    </lineage>
</organism>
<evidence type="ECO:0000313" key="1">
    <source>
        <dbReference type="EMBL" id="NKY99639.1"/>
    </source>
</evidence>
<dbReference type="AlphaFoldDB" id="A0A7X6RRA4"/>
<dbReference type="InterPro" id="IPR046175">
    <property type="entry name" value="DUF6177"/>
</dbReference>
<dbReference type="Proteomes" id="UP000553209">
    <property type="component" value="Unassembled WGS sequence"/>
</dbReference>
<reference evidence="1 2" key="1">
    <citation type="submission" date="2020-04" db="EMBL/GenBank/DDBJ databases">
        <title>MicrobeNet Type strains.</title>
        <authorList>
            <person name="Nicholson A.C."/>
        </authorList>
    </citation>
    <scope>NUCLEOTIDE SEQUENCE [LARGE SCALE GENOMIC DNA]</scope>
    <source>
        <strain evidence="1 2">ATCC 23612</strain>
    </source>
</reference>
<accession>A0A7X6RRA4</accession>
<dbReference type="Pfam" id="PF19674">
    <property type="entry name" value="DUF6177"/>
    <property type="match status" value="1"/>
</dbReference>
<comment type="caution">
    <text evidence="1">The sequence shown here is derived from an EMBL/GenBank/DDBJ whole genome shotgun (WGS) entry which is preliminary data.</text>
</comment>
<name>A0A7X6RRA4_9ACTN</name>
<proteinExistence type="predicted"/>